<evidence type="ECO:0000313" key="1">
    <source>
        <dbReference type="EMBL" id="MBD2752989.1"/>
    </source>
</evidence>
<protein>
    <recommendedName>
        <fullName evidence="3">Transposase</fullName>
    </recommendedName>
</protein>
<dbReference type="InterPro" id="IPR010921">
    <property type="entry name" value="Trp_repressor/repl_initiator"/>
</dbReference>
<organism evidence="1 2">
    <name type="scientific">Spirosoma validum</name>
    <dbReference type="NCBI Taxonomy" id="2771355"/>
    <lineage>
        <taxon>Bacteria</taxon>
        <taxon>Pseudomonadati</taxon>
        <taxon>Bacteroidota</taxon>
        <taxon>Cytophagia</taxon>
        <taxon>Cytophagales</taxon>
        <taxon>Cytophagaceae</taxon>
        <taxon>Spirosoma</taxon>
    </lineage>
</organism>
<gene>
    <name evidence="1" type="ORF">IC230_08830</name>
</gene>
<accession>A0A927B002</accession>
<dbReference type="EMBL" id="JACXAA010000002">
    <property type="protein sequence ID" value="MBD2752989.1"/>
    <property type="molecule type" value="Genomic_DNA"/>
</dbReference>
<evidence type="ECO:0000313" key="2">
    <source>
        <dbReference type="Proteomes" id="UP000653797"/>
    </source>
</evidence>
<sequence length="41" mass="4613">MTQSEKMEIITLVEQSTLSVKATLRELGINRSTFNECRAAL</sequence>
<keyword evidence="2" id="KW-1185">Reference proteome</keyword>
<proteinExistence type="predicted"/>
<dbReference type="AlphaFoldDB" id="A0A927B002"/>
<evidence type="ECO:0008006" key="3">
    <source>
        <dbReference type="Google" id="ProtNLM"/>
    </source>
</evidence>
<name>A0A927B002_9BACT</name>
<dbReference type="Proteomes" id="UP000653797">
    <property type="component" value="Unassembled WGS sequence"/>
</dbReference>
<dbReference type="GO" id="GO:0043565">
    <property type="term" value="F:sequence-specific DNA binding"/>
    <property type="evidence" value="ECO:0007669"/>
    <property type="project" value="InterPro"/>
</dbReference>
<dbReference type="SUPFAM" id="SSF48295">
    <property type="entry name" value="TrpR-like"/>
    <property type="match status" value="1"/>
</dbReference>
<comment type="caution">
    <text evidence="1">The sequence shown here is derived from an EMBL/GenBank/DDBJ whole genome shotgun (WGS) entry which is preliminary data.</text>
</comment>
<reference evidence="1" key="1">
    <citation type="submission" date="2020-09" db="EMBL/GenBank/DDBJ databases">
        <authorList>
            <person name="Kim M.K."/>
        </authorList>
    </citation>
    <scope>NUCLEOTIDE SEQUENCE</scope>
    <source>
        <strain evidence="1">BT704</strain>
    </source>
</reference>